<evidence type="ECO:0000256" key="1">
    <source>
        <dbReference type="SAM" id="MobiDB-lite"/>
    </source>
</evidence>
<comment type="caution">
    <text evidence="2">The sequence shown here is derived from an EMBL/GenBank/DDBJ whole genome shotgun (WGS) entry which is preliminary data.</text>
</comment>
<reference evidence="2" key="1">
    <citation type="submission" date="2023-10" db="EMBL/GenBank/DDBJ databases">
        <title>Genome assembly of Pristionchus species.</title>
        <authorList>
            <person name="Yoshida K."/>
            <person name="Sommer R.J."/>
        </authorList>
    </citation>
    <scope>NUCLEOTIDE SEQUENCE</scope>
    <source>
        <strain evidence="2">RS5133</strain>
    </source>
</reference>
<name>A0AAV5W697_9BILA</name>
<dbReference type="AlphaFoldDB" id="A0AAV5W697"/>
<organism evidence="2 3">
    <name type="scientific">Pristionchus fissidentatus</name>
    <dbReference type="NCBI Taxonomy" id="1538716"/>
    <lineage>
        <taxon>Eukaryota</taxon>
        <taxon>Metazoa</taxon>
        <taxon>Ecdysozoa</taxon>
        <taxon>Nematoda</taxon>
        <taxon>Chromadorea</taxon>
        <taxon>Rhabditida</taxon>
        <taxon>Rhabditina</taxon>
        <taxon>Diplogasteromorpha</taxon>
        <taxon>Diplogasteroidea</taxon>
        <taxon>Neodiplogasteridae</taxon>
        <taxon>Pristionchus</taxon>
    </lineage>
</organism>
<feature type="compositionally biased region" description="Low complexity" evidence="1">
    <location>
        <begin position="74"/>
        <end position="83"/>
    </location>
</feature>
<dbReference type="EMBL" id="BTSY01000005">
    <property type="protein sequence ID" value="GMT26522.1"/>
    <property type="molecule type" value="Genomic_DNA"/>
</dbReference>
<keyword evidence="3" id="KW-1185">Reference proteome</keyword>
<gene>
    <name evidence="2" type="ORF">PFISCL1PPCAC_17819</name>
</gene>
<accession>A0AAV5W697</accession>
<feature type="region of interest" description="Disordered" evidence="1">
    <location>
        <begin position="18"/>
        <end position="85"/>
    </location>
</feature>
<sequence length="197" mass="19904">SGGSSGAGLAGLAGGSRLSGSAVGSGRSHGPGVAGRSGQTGRAADAGGVAGRAGERGVGDGAVVSGRAGGSGVSGRTSLSRGSGRARRALRLHRLALLPGRESGEVLSLLTEDGVEGVLSRLGWRSHEDLDVHHLRPRGIGLGTEDLHAIDDVIVDVDDLLVETGNDDEAGDHRHGGGRRGHADYQLLLEHDKELLE</sequence>
<feature type="non-terminal residue" evidence="2">
    <location>
        <position position="1"/>
    </location>
</feature>
<evidence type="ECO:0000313" key="2">
    <source>
        <dbReference type="EMBL" id="GMT26522.1"/>
    </source>
</evidence>
<evidence type="ECO:0000313" key="3">
    <source>
        <dbReference type="Proteomes" id="UP001432322"/>
    </source>
</evidence>
<feature type="non-terminal residue" evidence="2">
    <location>
        <position position="197"/>
    </location>
</feature>
<proteinExistence type="predicted"/>
<dbReference type="Proteomes" id="UP001432322">
    <property type="component" value="Unassembled WGS sequence"/>
</dbReference>
<protein>
    <submittedName>
        <fullName evidence="2">Uncharacterized protein</fullName>
    </submittedName>
</protein>